<dbReference type="Gramene" id="AUR62038442-RA">
    <property type="protein sequence ID" value="AUR62038442-RA:cds"/>
    <property type="gene ID" value="AUR62038442"/>
</dbReference>
<keyword evidence="1" id="KW-0472">Membrane</keyword>
<dbReference type="AlphaFoldDB" id="A0A803N0F8"/>
<dbReference type="EnsemblPlants" id="AUR62038442-RA">
    <property type="protein sequence ID" value="AUR62038442-RA:cds"/>
    <property type="gene ID" value="AUR62038442"/>
</dbReference>
<reference evidence="3" key="1">
    <citation type="journal article" date="2017" name="Nature">
        <title>The genome of Chenopodium quinoa.</title>
        <authorList>
            <person name="Jarvis D.E."/>
            <person name="Ho Y.S."/>
            <person name="Lightfoot D.J."/>
            <person name="Schmoeckel S.M."/>
            <person name="Li B."/>
            <person name="Borm T.J.A."/>
            <person name="Ohyanagi H."/>
            <person name="Mineta K."/>
            <person name="Michell C.T."/>
            <person name="Saber N."/>
            <person name="Kharbatia N.M."/>
            <person name="Rupper R.R."/>
            <person name="Sharp A.R."/>
            <person name="Dally N."/>
            <person name="Boughton B.A."/>
            <person name="Woo Y.H."/>
            <person name="Gao G."/>
            <person name="Schijlen E.G.W.M."/>
            <person name="Guo X."/>
            <person name="Momin A.A."/>
            <person name="Negrao S."/>
            <person name="Al-Babili S."/>
            <person name="Gehring C."/>
            <person name="Roessner U."/>
            <person name="Jung C."/>
            <person name="Murphy K."/>
            <person name="Arold S.T."/>
            <person name="Gojobori T."/>
            <person name="van der Linden C.G."/>
            <person name="van Loo E.N."/>
            <person name="Jellen E.N."/>
            <person name="Maughan P.J."/>
            <person name="Tester M."/>
        </authorList>
    </citation>
    <scope>NUCLEOTIDE SEQUENCE [LARGE SCALE GENOMIC DNA]</scope>
    <source>
        <strain evidence="3">cv. PI 614886</strain>
    </source>
</reference>
<feature type="transmembrane region" description="Helical" evidence="1">
    <location>
        <begin position="70"/>
        <end position="92"/>
    </location>
</feature>
<evidence type="ECO:0000313" key="4">
    <source>
        <dbReference type="Proteomes" id="UP000596660"/>
    </source>
</evidence>
<keyword evidence="1" id="KW-0812">Transmembrane</keyword>
<reference evidence="3" key="2">
    <citation type="submission" date="2021-03" db="UniProtKB">
        <authorList>
            <consortium name="EnsemblPlants"/>
        </authorList>
    </citation>
    <scope>IDENTIFICATION</scope>
</reference>
<organism evidence="3 4">
    <name type="scientific">Chenopodium quinoa</name>
    <name type="common">Quinoa</name>
    <dbReference type="NCBI Taxonomy" id="63459"/>
    <lineage>
        <taxon>Eukaryota</taxon>
        <taxon>Viridiplantae</taxon>
        <taxon>Streptophyta</taxon>
        <taxon>Embryophyta</taxon>
        <taxon>Tracheophyta</taxon>
        <taxon>Spermatophyta</taxon>
        <taxon>Magnoliopsida</taxon>
        <taxon>eudicotyledons</taxon>
        <taxon>Gunneridae</taxon>
        <taxon>Pentapetalae</taxon>
        <taxon>Caryophyllales</taxon>
        <taxon>Chenopodiaceae</taxon>
        <taxon>Chenopodioideae</taxon>
        <taxon>Atripliceae</taxon>
        <taxon>Chenopodium</taxon>
    </lineage>
</organism>
<protein>
    <recommendedName>
        <fullName evidence="2">FBD domain-containing protein</fullName>
    </recommendedName>
</protein>
<evidence type="ECO:0000259" key="2">
    <source>
        <dbReference type="SMART" id="SM00579"/>
    </source>
</evidence>
<dbReference type="InterPro" id="IPR050232">
    <property type="entry name" value="FBL13/AtMIF1-like"/>
</dbReference>
<feature type="domain" description="FBD" evidence="2">
    <location>
        <begin position="62"/>
        <end position="141"/>
    </location>
</feature>
<accession>A0A803N0F8</accession>
<dbReference type="Proteomes" id="UP000596660">
    <property type="component" value="Unplaced"/>
</dbReference>
<dbReference type="PANTHER" id="PTHR31900:SF31">
    <property type="entry name" value="F-BOX_LRR-REPEAT PROTEIN 13-LIKE"/>
    <property type="match status" value="1"/>
</dbReference>
<name>A0A803N0F8_CHEQI</name>
<dbReference type="SMART" id="SM00579">
    <property type="entry name" value="FBD"/>
    <property type="match status" value="1"/>
</dbReference>
<dbReference type="Pfam" id="PF08387">
    <property type="entry name" value="FBD"/>
    <property type="match status" value="1"/>
</dbReference>
<evidence type="ECO:0000256" key="1">
    <source>
        <dbReference type="SAM" id="Phobius"/>
    </source>
</evidence>
<dbReference type="PANTHER" id="PTHR31900">
    <property type="entry name" value="F-BOX/RNI SUPERFAMILY PROTEIN-RELATED"/>
    <property type="match status" value="1"/>
</dbReference>
<keyword evidence="1" id="KW-1133">Transmembrane helix</keyword>
<dbReference type="InterPro" id="IPR006566">
    <property type="entry name" value="FBD"/>
</dbReference>
<keyword evidence="4" id="KW-1185">Reference proteome</keyword>
<evidence type="ECO:0000313" key="3">
    <source>
        <dbReference type="EnsemblPlants" id="AUR62038442-RA:cds"/>
    </source>
</evidence>
<proteinExistence type="predicted"/>
<sequence>MFFNVVRLEVTLNGSDFSGWNDLLVSLQCFPNLQHLCVTFDVMGFVDELVQTMWRSPDIVPSCLVNKLEMIKIIGLPLSGIAAGLMLLRYILRNAKVLRKLYFGAWFDEHSQAQELWKERKFCKSLFKLPRSSPTSKVVFSGRFIDYILPTLKDAYADQIVKSQYLLYVLLLTQVADLGAEANLDDDRNMLLSMHYRLYV</sequence>